<dbReference type="EMBL" id="SLXK01000013">
    <property type="protein sequence ID" value="TCP29078.1"/>
    <property type="molecule type" value="Genomic_DNA"/>
</dbReference>
<dbReference type="Proteomes" id="UP000295416">
    <property type="component" value="Unassembled WGS sequence"/>
</dbReference>
<feature type="non-terminal residue" evidence="2">
    <location>
        <position position="94"/>
    </location>
</feature>
<feature type="compositionally biased region" description="Basic and acidic residues" evidence="1">
    <location>
        <begin position="78"/>
        <end position="94"/>
    </location>
</feature>
<comment type="caution">
    <text evidence="2">The sequence shown here is derived from an EMBL/GenBank/DDBJ whole genome shotgun (WGS) entry which is preliminary data.</text>
</comment>
<organism evidence="2 3">
    <name type="scientific">Scopulibacillus darangshiensis</name>
    <dbReference type="NCBI Taxonomy" id="442528"/>
    <lineage>
        <taxon>Bacteria</taxon>
        <taxon>Bacillati</taxon>
        <taxon>Bacillota</taxon>
        <taxon>Bacilli</taxon>
        <taxon>Bacillales</taxon>
        <taxon>Sporolactobacillaceae</taxon>
        <taxon>Scopulibacillus</taxon>
    </lineage>
</organism>
<evidence type="ECO:0000313" key="3">
    <source>
        <dbReference type="Proteomes" id="UP000295416"/>
    </source>
</evidence>
<keyword evidence="3" id="KW-1185">Reference proteome</keyword>
<sequence length="94" mass="11133">MYLRKMKNKKTGRIYLSIVHSYRDKVTKTTRSKTIKSLGYLDDLEKQYDDPITFFTAEIQRINKQQDTDRSPIAFSIDKGERIQTDEKNRKNLG</sequence>
<protein>
    <submittedName>
        <fullName evidence="2">Uncharacterized protein</fullName>
    </submittedName>
</protein>
<feature type="region of interest" description="Disordered" evidence="1">
    <location>
        <begin position="65"/>
        <end position="94"/>
    </location>
</feature>
<reference evidence="2 3" key="1">
    <citation type="submission" date="2019-03" db="EMBL/GenBank/DDBJ databases">
        <title>Genomic Encyclopedia of Type Strains, Phase IV (KMG-IV): sequencing the most valuable type-strain genomes for metagenomic binning, comparative biology and taxonomic classification.</title>
        <authorList>
            <person name="Goeker M."/>
        </authorList>
    </citation>
    <scope>NUCLEOTIDE SEQUENCE [LARGE SCALE GENOMIC DNA]</scope>
    <source>
        <strain evidence="2 3">DSM 19377</strain>
    </source>
</reference>
<gene>
    <name evidence="2" type="ORF">EV207_113115</name>
</gene>
<evidence type="ECO:0000256" key="1">
    <source>
        <dbReference type="SAM" id="MobiDB-lite"/>
    </source>
</evidence>
<proteinExistence type="predicted"/>
<dbReference type="AlphaFoldDB" id="A0A4R2P4J3"/>
<evidence type="ECO:0000313" key="2">
    <source>
        <dbReference type="EMBL" id="TCP29078.1"/>
    </source>
</evidence>
<name>A0A4R2P4J3_9BACL</name>
<accession>A0A4R2P4J3</accession>